<keyword evidence="8" id="KW-0418">Kinase</keyword>
<dbReference type="CDD" id="cd00082">
    <property type="entry name" value="HisKA"/>
    <property type="match status" value="1"/>
</dbReference>
<dbReference type="RefSeq" id="WP_169945982.1">
    <property type="nucleotide sequence ID" value="NZ_CP053015.1"/>
</dbReference>
<dbReference type="InterPro" id="IPR001789">
    <property type="entry name" value="Sig_transdc_resp-reg_receiver"/>
</dbReference>
<reference evidence="16 17" key="1">
    <citation type="submission" date="2020-01" db="EMBL/GenBank/DDBJ databases">
        <title>Sphingomonas sp. strain CSW-10.</title>
        <authorList>
            <person name="Chen W.-M."/>
        </authorList>
    </citation>
    <scope>NUCLEOTIDE SEQUENCE [LARGE SCALE GENOMIC DNA]</scope>
    <source>
        <strain evidence="16 17">CSW-10</strain>
    </source>
</reference>
<keyword evidence="9 12" id="KW-1133">Transmembrane helix</keyword>
<accession>A0A6M4AW52</accession>
<evidence type="ECO:0000256" key="9">
    <source>
        <dbReference type="ARBA" id="ARBA00022989"/>
    </source>
</evidence>
<feature type="transmembrane region" description="Helical" evidence="12">
    <location>
        <begin position="22"/>
        <end position="43"/>
    </location>
</feature>
<gene>
    <name evidence="16" type="ORF">GV829_09040</name>
</gene>
<dbReference type="KEGG" id="slan:GV829_09040"/>
<dbReference type="Proteomes" id="UP000503018">
    <property type="component" value="Chromosome"/>
</dbReference>
<dbReference type="InterPro" id="IPR003661">
    <property type="entry name" value="HisK_dim/P_dom"/>
</dbReference>
<dbReference type="Pfam" id="PF00512">
    <property type="entry name" value="HisKA"/>
    <property type="match status" value="1"/>
</dbReference>
<keyword evidence="6" id="KW-0808">Transferase</keyword>
<dbReference type="InterPro" id="IPR003594">
    <property type="entry name" value="HATPase_dom"/>
</dbReference>
<feature type="modified residue" description="4-aspartylphosphate" evidence="11">
    <location>
        <position position="765"/>
    </location>
</feature>
<dbReference type="PROSITE" id="PS50110">
    <property type="entry name" value="RESPONSE_REGULATORY"/>
    <property type="match status" value="1"/>
</dbReference>
<dbReference type="EMBL" id="CP053015">
    <property type="protein sequence ID" value="QJQ32580.1"/>
    <property type="molecule type" value="Genomic_DNA"/>
</dbReference>
<evidence type="ECO:0000256" key="5">
    <source>
        <dbReference type="ARBA" id="ARBA00022553"/>
    </source>
</evidence>
<protein>
    <recommendedName>
        <fullName evidence="3">histidine kinase</fullName>
        <ecNumber evidence="3">2.7.13.3</ecNumber>
    </recommendedName>
</protein>
<dbReference type="InterPro" id="IPR011006">
    <property type="entry name" value="CheY-like_superfamily"/>
</dbReference>
<keyword evidence="10 12" id="KW-0472">Membrane</keyword>
<evidence type="ECO:0000259" key="13">
    <source>
        <dbReference type="PROSITE" id="PS50109"/>
    </source>
</evidence>
<evidence type="ECO:0000256" key="2">
    <source>
        <dbReference type="ARBA" id="ARBA00004651"/>
    </source>
</evidence>
<evidence type="ECO:0000256" key="8">
    <source>
        <dbReference type="ARBA" id="ARBA00022777"/>
    </source>
</evidence>
<proteinExistence type="predicted"/>
<evidence type="ECO:0000256" key="10">
    <source>
        <dbReference type="ARBA" id="ARBA00023136"/>
    </source>
</evidence>
<dbReference type="Pfam" id="PF02743">
    <property type="entry name" value="dCache_1"/>
    <property type="match status" value="1"/>
</dbReference>
<dbReference type="PRINTS" id="PR00344">
    <property type="entry name" value="BCTRLSENSOR"/>
</dbReference>
<sequence length="835" mass="91684">MVPSPPPGEGVVPLRRWLWQSYLRSALIPLLVIELTFLGIYWASTAIVYRENVTAVRAVSGDYLNDVARREAASIGNLLGGVAVSTTLFARQTKAALEGNYMPPESERRRYAMTSDGRFYTLYDNGTTASYYTGHVRAGEAERQKVWRLSALDPLMMDIKNSDPKIASLYFNTYDSYNRIYPYIEVLGQFPGDIDVTQFNFYYEADAARNPARRQVWTDAYVDPAGHGWMVSSIAPVWSEQRLEGVVGIDVTLNTIIDKLLALRLPWSGYAMLVDRDGEIIALPPLGEQDFKLREVTAPGQTNSVPGQASKPDAFNIFHRPDTRDLARAMASAKEGQVELTFDGPHLASFATVPGTGWKLVVIAPESRIFANAESLRVDTEQVGMIMLAGLVFFYILFLLFLYRRAIAMSGRVAAPLGEIAALIGRIGQGEYRQQFAGSQVAELDDLGRELVATGRQLGDAHDRIVEQDHVLGQALARQWQLHEEQVRFIRTMSHELRTPLAAIDSGAQIIDRKAGQLEVDDLRKRASRLRKAVKQISDLLHQLVANAQPDRDFAPAVMQPVALHSLIEETVRSIVPPERLELVLSETDLVLADAMPLTMALRVAVDNAVRYTSGQISVVQELSLDRLTVLVSDNGSGIAEDQLEDVGKRFFRGAESIGTPGAGLGIHLARTVLEAVGGTFKLSSGDGGTTVSITMPIPTPHVADGGPSDDRAKAKILCIEDDPHLREDLVHELREAGYAVCEALDGQSGLDIIRKGGISLVYCDVQLPGMDGFGVLEHLRAWPEPDTRPPVVLLTAYGDGPARQRAADLGARSLLVKPVDYDEVLRLTRQLTGS</sequence>
<feature type="domain" description="Response regulatory" evidence="14">
    <location>
        <begin position="716"/>
        <end position="833"/>
    </location>
</feature>
<dbReference type="SMART" id="SM00387">
    <property type="entry name" value="HATPase_c"/>
    <property type="match status" value="1"/>
</dbReference>
<dbReference type="GO" id="GO:0005886">
    <property type="term" value="C:plasma membrane"/>
    <property type="evidence" value="ECO:0007669"/>
    <property type="project" value="UniProtKB-SubCell"/>
</dbReference>
<dbReference type="SUPFAM" id="SSF47384">
    <property type="entry name" value="Homodimeric domain of signal transducing histidine kinase"/>
    <property type="match status" value="1"/>
</dbReference>
<evidence type="ECO:0000256" key="4">
    <source>
        <dbReference type="ARBA" id="ARBA00022475"/>
    </source>
</evidence>
<dbReference type="PROSITE" id="PS50885">
    <property type="entry name" value="HAMP"/>
    <property type="match status" value="1"/>
</dbReference>
<feature type="transmembrane region" description="Helical" evidence="12">
    <location>
        <begin position="383"/>
        <end position="403"/>
    </location>
</feature>
<comment type="subcellular location">
    <subcellularLocation>
        <location evidence="2">Cell membrane</location>
        <topology evidence="2">Multi-pass membrane protein</topology>
    </subcellularLocation>
</comment>
<comment type="catalytic activity">
    <reaction evidence="1">
        <text>ATP + protein L-histidine = ADP + protein N-phospho-L-histidine.</text>
        <dbReference type="EC" id="2.7.13.3"/>
    </reaction>
</comment>
<evidence type="ECO:0000313" key="16">
    <source>
        <dbReference type="EMBL" id="QJQ32580.1"/>
    </source>
</evidence>
<evidence type="ECO:0000256" key="11">
    <source>
        <dbReference type="PROSITE-ProRule" id="PRU00169"/>
    </source>
</evidence>
<dbReference type="Pfam" id="PF02518">
    <property type="entry name" value="HATPase_c"/>
    <property type="match status" value="1"/>
</dbReference>
<feature type="domain" description="Histidine kinase" evidence="13">
    <location>
        <begin position="492"/>
        <end position="700"/>
    </location>
</feature>
<dbReference type="InterPro" id="IPR005467">
    <property type="entry name" value="His_kinase_dom"/>
</dbReference>
<dbReference type="Gene3D" id="3.30.565.10">
    <property type="entry name" value="Histidine kinase-like ATPase, C-terminal domain"/>
    <property type="match status" value="1"/>
</dbReference>
<dbReference type="CDD" id="cd00075">
    <property type="entry name" value="HATPase"/>
    <property type="match status" value="1"/>
</dbReference>
<dbReference type="Gene3D" id="3.40.50.2300">
    <property type="match status" value="1"/>
</dbReference>
<dbReference type="InterPro" id="IPR004358">
    <property type="entry name" value="Sig_transdc_His_kin-like_C"/>
</dbReference>
<keyword evidence="4" id="KW-1003">Cell membrane</keyword>
<dbReference type="CDD" id="cd12913">
    <property type="entry name" value="PDC1_MCP_like"/>
    <property type="match status" value="1"/>
</dbReference>
<organism evidence="16 17">
    <name type="scientific">Sphingomonas lacunae</name>
    <dbReference type="NCBI Taxonomy" id="2698828"/>
    <lineage>
        <taxon>Bacteria</taxon>
        <taxon>Pseudomonadati</taxon>
        <taxon>Pseudomonadota</taxon>
        <taxon>Alphaproteobacteria</taxon>
        <taxon>Sphingomonadales</taxon>
        <taxon>Sphingomonadaceae</taxon>
        <taxon>Sphingomonas</taxon>
    </lineage>
</organism>
<dbReference type="PANTHER" id="PTHR43547">
    <property type="entry name" value="TWO-COMPONENT HISTIDINE KINASE"/>
    <property type="match status" value="1"/>
</dbReference>
<dbReference type="PROSITE" id="PS50109">
    <property type="entry name" value="HIS_KIN"/>
    <property type="match status" value="1"/>
</dbReference>
<evidence type="ECO:0000256" key="1">
    <source>
        <dbReference type="ARBA" id="ARBA00000085"/>
    </source>
</evidence>
<dbReference type="EC" id="2.7.13.3" evidence="3"/>
<dbReference type="Gene3D" id="1.10.287.130">
    <property type="match status" value="1"/>
</dbReference>
<dbReference type="SMART" id="SM00448">
    <property type="entry name" value="REC"/>
    <property type="match status" value="1"/>
</dbReference>
<dbReference type="SUPFAM" id="SSF52172">
    <property type="entry name" value="CheY-like"/>
    <property type="match status" value="1"/>
</dbReference>
<name>A0A6M4AW52_9SPHN</name>
<feature type="domain" description="HAMP" evidence="15">
    <location>
        <begin position="411"/>
        <end position="463"/>
    </location>
</feature>
<dbReference type="Pfam" id="PF00072">
    <property type="entry name" value="Response_reg"/>
    <property type="match status" value="1"/>
</dbReference>
<dbReference type="InterPro" id="IPR033479">
    <property type="entry name" value="dCache_1"/>
</dbReference>
<keyword evidence="7 12" id="KW-0812">Transmembrane</keyword>
<dbReference type="PANTHER" id="PTHR43547:SF2">
    <property type="entry name" value="HYBRID SIGNAL TRANSDUCTION HISTIDINE KINASE C"/>
    <property type="match status" value="1"/>
</dbReference>
<evidence type="ECO:0000259" key="15">
    <source>
        <dbReference type="PROSITE" id="PS50885"/>
    </source>
</evidence>
<evidence type="ECO:0000256" key="3">
    <source>
        <dbReference type="ARBA" id="ARBA00012438"/>
    </source>
</evidence>
<dbReference type="InterPro" id="IPR003660">
    <property type="entry name" value="HAMP_dom"/>
</dbReference>
<dbReference type="Gene3D" id="3.30.450.20">
    <property type="entry name" value="PAS domain"/>
    <property type="match status" value="1"/>
</dbReference>
<dbReference type="GO" id="GO:0000155">
    <property type="term" value="F:phosphorelay sensor kinase activity"/>
    <property type="evidence" value="ECO:0007669"/>
    <property type="project" value="InterPro"/>
</dbReference>
<evidence type="ECO:0000256" key="7">
    <source>
        <dbReference type="ARBA" id="ARBA00022692"/>
    </source>
</evidence>
<keyword evidence="17" id="KW-1185">Reference proteome</keyword>
<dbReference type="SUPFAM" id="SSF55874">
    <property type="entry name" value="ATPase domain of HSP90 chaperone/DNA topoisomerase II/histidine kinase"/>
    <property type="match status" value="1"/>
</dbReference>
<evidence type="ECO:0000259" key="14">
    <source>
        <dbReference type="PROSITE" id="PS50110"/>
    </source>
</evidence>
<dbReference type="InterPro" id="IPR036097">
    <property type="entry name" value="HisK_dim/P_sf"/>
</dbReference>
<evidence type="ECO:0000256" key="6">
    <source>
        <dbReference type="ARBA" id="ARBA00022679"/>
    </source>
</evidence>
<dbReference type="SMART" id="SM00388">
    <property type="entry name" value="HisKA"/>
    <property type="match status" value="1"/>
</dbReference>
<dbReference type="InterPro" id="IPR036890">
    <property type="entry name" value="HATPase_C_sf"/>
</dbReference>
<dbReference type="AlphaFoldDB" id="A0A6M4AW52"/>
<dbReference type="CDD" id="cd12912">
    <property type="entry name" value="PDC2_MCP_like"/>
    <property type="match status" value="1"/>
</dbReference>
<keyword evidence="5 11" id="KW-0597">Phosphoprotein</keyword>
<evidence type="ECO:0000256" key="12">
    <source>
        <dbReference type="SAM" id="Phobius"/>
    </source>
</evidence>
<evidence type="ECO:0000313" key="17">
    <source>
        <dbReference type="Proteomes" id="UP000503018"/>
    </source>
</evidence>